<evidence type="ECO:0000313" key="3">
    <source>
        <dbReference type="EMBL" id="HIH09340.1"/>
    </source>
</evidence>
<dbReference type="GO" id="GO:0000428">
    <property type="term" value="C:DNA-directed RNA polymerase complex"/>
    <property type="evidence" value="ECO:0007669"/>
    <property type="project" value="UniProtKB-KW"/>
</dbReference>
<dbReference type="PIRSF" id="PIRSF000778">
    <property type="entry name" value="RpoK/RPB6"/>
    <property type="match status" value="1"/>
</dbReference>
<keyword evidence="2" id="KW-0804">Transcription</keyword>
<protein>
    <submittedName>
        <fullName evidence="3">DNA-directed RNA polymerase subunit K</fullName>
    </submittedName>
</protein>
<gene>
    <name evidence="3" type="ORF">HA254_01585</name>
</gene>
<dbReference type="SUPFAM" id="SSF63562">
    <property type="entry name" value="RPB6/omega subunit-like"/>
    <property type="match status" value="1"/>
</dbReference>
<dbReference type="GO" id="GO:0006366">
    <property type="term" value="P:transcription by RNA polymerase II"/>
    <property type="evidence" value="ECO:0007669"/>
    <property type="project" value="TreeGrafter"/>
</dbReference>
<proteinExistence type="predicted"/>
<dbReference type="SMART" id="SM01409">
    <property type="entry name" value="RNA_pol_Rpb6"/>
    <property type="match status" value="1"/>
</dbReference>
<organism evidence="3 4">
    <name type="scientific">Candidatus Iainarchaeum sp</name>
    <dbReference type="NCBI Taxonomy" id="3101447"/>
    <lineage>
        <taxon>Archaea</taxon>
        <taxon>Candidatus Iainarchaeota</taxon>
        <taxon>Candidatus Iainarchaeia</taxon>
        <taxon>Candidatus Iainarchaeales</taxon>
        <taxon>Candidatus Iainarchaeaceae</taxon>
        <taxon>Candidatus Iainarchaeum</taxon>
    </lineage>
</organism>
<dbReference type="GO" id="GO:0003677">
    <property type="term" value="F:DNA binding"/>
    <property type="evidence" value="ECO:0007669"/>
    <property type="project" value="InterPro"/>
</dbReference>
<dbReference type="Gene3D" id="3.90.940.10">
    <property type="match status" value="1"/>
</dbReference>
<dbReference type="PANTHER" id="PTHR47227:SF5">
    <property type="entry name" value="DNA-DIRECTED RNA POLYMERASES I, II, AND III SUBUNIT RPABC2"/>
    <property type="match status" value="1"/>
</dbReference>
<evidence type="ECO:0000313" key="4">
    <source>
        <dbReference type="Proteomes" id="UP000565078"/>
    </source>
</evidence>
<accession>A0A7J4IWV2</accession>
<evidence type="ECO:0000256" key="1">
    <source>
        <dbReference type="ARBA" id="ARBA00022478"/>
    </source>
</evidence>
<evidence type="ECO:0000256" key="2">
    <source>
        <dbReference type="ARBA" id="ARBA00023163"/>
    </source>
</evidence>
<comment type="caution">
    <text evidence="3">The sequence shown here is derived from an EMBL/GenBank/DDBJ whole genome shotgun (WGS) entry which is preliminary data.</text>
</comment>
<dbReference type="EMBL" id="DUGC01000030">
    <property type="protein sequence ID" value="HIH09340.1"/>
    <property type="molecule type" value="Genomic_DNA"/>
</dbReference>
<dbReference type="GO" id="GO:0003899">
    <property type="term" value="F:DNA-directed RNA polymerase activity"/>
    <property type="evidence" value="ECO:0007669"/>
    <property type="project" value="InterPro"/>
</dbReference>
<dbReference type="GO" id="GO:0006360">
    <property type="term" value="P:transcription by RNA polymerase I"/>
    <property type="evidence" value="ECO:0007669"/>
    <property type="project" value="TreeGrafter"/>
</dbReference>
<dbReference type="Pfam" id="PF01192">
    <property type="entry name" value="RNA_pol_Rpb6"/>
    <property type="match status" value="1"/>
</dbReference>
<dbReference type="Proteomes" id="UP000565078">
    <property type="component" value="Unassembled WGS sequence"/>
</dbReference>
<dbReference type="NCBIfam" id="NF002208">
    <property type="entry name" value="PRK01099.1-3"/>
    <property type="match status" value="1"/>
</dbReference>
<dbReference type="InterPro" id="IPR006111">
    <property type="entry name" value="Rpo6/Rpb6"/>
</dbReference>
<name>A0A7J4IWV2_9ARCH</name>
<dbReference type="PROSITE" id="PS01111">
    <property type="entry name" value="RNA_POL_K_14KD"/>
    <property type="match status" value="1"/>
</dbReference>
<reference evidence="4" key="1">
    <citation type="journal article" date="2020" name="bioRxiv">
        <title>A rank-normalized archaeal taxonomy based on genome phylogeny resolves widespread incomplete and uneven classifications.</title>
        <authorList>
            <person name="Rinke C."/>
            <person name="Chuvochina M."/>
            <person name="Mussig A.J."/>
            <person name="Chaumeil P.-A."/>
            <person name="Waite D.W."/>
            <person name="Whitman W.B."/>
            <person name="Parks D.H."/>
            <person name="Hugenholtz P."/>
        </authorList>
    </citation>
    <scope>NUCLEOTIDE SEQUENCE [LARGE SCALE GENOMIC DNA]</scope>
</reference>
<dbReference type="GO" id="GO:0042797">
    <property type="term" value="P:tRNA transcription by RNA polymerase III"/>
    <property type="evidence" value="ECO:0007669"/>
    <property type="project" value="TreeGrafter"/>
</dbReference>
<dbReference type="InterPro" id="IPR036161">
    <property type="entry name" value="RPB6/omega-like_sf"/>
</dbReference>
<sequence length="68" mass="7627">MQKLTRFEVTRLISARALQLSLGAPTLIKAPKEATLLGIAKMEFEKKVIPIAVLREFPDGHVERIEVN</sequence>
<dbReference type="AlphaFoldDB" id="A0A7J4IWV2"/>
<dbReference type="InterPro" id="IPR006110">
    <property type="entry name" value="Pol_omega/Rpo6/RPB6"/>
</dbReference>
<dbReference type="InterPro" id="IPR020708">
    <property type="entry name" value="DNA-dir_RNA_polK_14-18kDa_CS"/>
</dbReference>
<dbReference type="PANTHER" id="PTHR47227">
    <property type="entry name" value="DNA-DIRECTED RNA POLYMERASE SUBUNIT K"/>
    <property type="match status" value="1"/>
</dbReference>
<keyword evidence="1 3" id="KW-0240">DNA-directed RNA polymerase</keyword>